<dbReference type="InterPro" id="IPR047740">
    <property type="entry name" value="SMEK_dom"/>
</dbReference>
<dbReference type="NCBIfam" id="NF033859">
    <property type="entry name" value="SMEK_N"/>
    <property type="match status" value="1"/>
</dbReference>
<evidence type="ECO:0000259" key="1">
    <source>
        <dbReference type="Pfam" id="PF21941"/>
    </source>
</evidence>
<gene>
    <name evidence="2" type="ORF">HMPREF1126_1000</name>
</gene>
<accession>A0AAD2Y9B1</accession>
<sequence>MIFRTSENINGFIIALRDLNEIVEKRAKLNLLDNAVLAESFYKEILNSLFSWELENLNIEQSNFEAIDLIDNKNKVVVQVSCACENRKVHDTISKNELSKANYKGYTLYFVFIGKQNSNIKKGKYKNSSQLTFNAKNNIFLTEDLIKIFQSLNPNCQFEILKIIQSYLSKEMTLINNLSKKEISEKILEILDENNKIFFKYGPHSNVALTSPMSESSYKIWGEQKKKILQNNKEILNLYSKYQSFFSRYEKLLFNKFKSNVESFERNDRQRLDANAYHSFPEEFPKMLESIIYDEGAKENG</sequence>
<dbReference type="RefSeq" id="WP_003043491.1">
    <property type="nucleotide sequence ID" value="NZ_ALJO01000012.1"/>
</dbReference>
<dbReference type="AlphaFoldDB" id="A0AAD2Y9B1"/>
<dbReference type="Proteomes" id="UP000006614">
    <property type="component" value="Unassembled WGS sequence"/>
</dbReference>
<dbReference type="Pfam" id="PF21941">
    <property type="entry name" value="SMEK_N"/>
    <property type="match status" value="1"/>
</dbReference>
<evidence type="ECO:0000313" key="2">
    <source>
        <dbReference type="EMBL" id="EJP24463.1"/>
    </source>
</evidence>
<dbReference type="EMBL" id="ALJO01000012">
    <property type="protein sequence ID" value="EJP24463.1"/>
    <property type="molecule type" value="Genomic_DNA"/>
</dbReference>
<protein>
    <recommendedName>
        <fullName evidence="1">SMEK domain-containing protein</fullName>
    </recommendedName>
</protein>
<name>A0AAD2Y9B1_STRAP</name>
<organism evidence="2 3">
    <name type="scientific">Streptococcus anginosus SK1138</name>
    <dbReference type="NCBI Taxonomy" id="1161422"/>
    <lineage>
        <taxon>Bacteria</taxon>
        <taxon>Bacillati</taxon>
        <taxon>Bacillota</taxon>
        <taxon>Bacilli</taxon>
        <taxon>Lactobacillales</taxon>
        <taxon>Streptococcaceae</taxon>
        <taxon>Streptococcus</taxon>
        <taxon>Streptococcus anginosus group</taxon>
    </lineage>
</organism>
<reference evidence="2 3" key="1">
    <citation type="submission" date="2012-07" db="EMBL/GenBank/DDBJ databases">
        <authorList>
            <person name="Durkin A.S."/>
            <person name="McCorrison J."/>
            <person name="Torralba M."/>
            <person name="Gillis M."/>
            <person name="Methe B."/>
            <person name="Sutton G."/>
            <person name="Nelson K.E."/>
        </authorList>
    </citation>
    <scope>NUCLEOTIDE SEQUENCE [LARGE SCALE GENOMIC DNA]</scope>
    <source>
        <strain evidence="2 3">SK1138</strain>
    </source>
</reference>
<comment type="caution">
    <text evidence="2">The sequence shown here is derived from an EMBL/GenBank/DDBJ whole genome shotgun (WGS) entry which is preliminary data.</text>
</comment>
<feature type="domain" description="SMEK" evidence="1">
    <location>
        <begin position="16"/>
        <end position="148"/>
    </location>
</feature>
<proteinExistence type="predicted"/>
<evidence type="ECO:0000313" key="3">
    <source>
        <dbReference type="Proteomes" id="UP000006614"/>
    </source>
</evidence>